<dbReference type="InterPro" id="IPR012795">
    <property type="entry name" value="tRNA_Ile_lys_synt_N"/>
</dbReference>
<dbReference type="Pfam" id="PF01171">
    <property type="entry name" value="ATP_bind_3"/>
    <property type="match status" value="1"/>
</dbReference>
<dbReference type="PANTHER" id="PTHR43033:SF1">
    <property type="entry name" value="TRNA(ILE)-LYSIDINE SYNTHASE-RELATED"/>
    <property type="match status" value="1"/>
</dbReference>
<dbReference type="EMBL" id="BPMK01000011">
    <property type="protein sequence ID" value="GIZ52630.1"/>
    <property type="molecule type" value="Genomic_DNA"/>
</dbReference>
<evidence type="ECO:0000256" key="7">
    <source>
        <dbReference type="ARBA" id="ARBA00048539"/>
    </source>
</evidence>
<evidence type="ECO:0000256" key="5">
    <source>
        <dbReference type="ARBA" id="ARBA00022741"/>
    </source>
</evidence>
<dbReference type="HAMAP" id="MF_01161">
    <property type="entry name" value="tRNA_Ile_lys_synt"/>
    <property type="match status" value="1"/>
</dbReference>
<protein>
    <recommendedName>
        <fullName evidence="8">tRNA(Ile)-lysidine synthase</fullName>
        <ecNumber evidence="8">6.3.4.19</ecNumber>
    </recommendedName>
    <alternativeName>
        <fullName evidence="8">tRNA(Ile)-2-lysyl-cytidine synthase</fullName>
    </alternativeName>
    <alternativeName>
        <fullName evidence="8">tRNA(Ile)-lysidine synthetase</fullName>
    </alternativeName>
</protein>
<evidence type="ECO:0000313" key="10">
    <source>
        <dbReference type="EMBL" id="GIZ52630.1"/>
    </source>
</evidence>
<dbReference type="SUPFAM" id="SSF82829">
    <property type="entry name" value="MesJ substrate recognition domain-like"/>
    <property type="match status" value="1"/>
</dbReference>
<evidence type="ECO:0000256" key="1">
    <source>
        <dbReference type="ARBA" id="ARBA00004496"/>
    </source>
</evidence>
<feature type="domain" description="Lysidine-tRNA(Ile) synthetase C-terminal" evidence="9">
    <location>
        <begin position="384"/>
        <end position="455"/>
    </location>
</feature>
<dbReference type="Pfam" id="PF09179">
    <property type="entry name" value="TilS"/>
    <property type="match status" value="1"/>
</dbReference>
<evidence type="ECO:0000256" key="4">
    <source>
        <dbReference type="ARBA" id="ARBA00022694"/>
    </source>
</evidence>
<dbReference type="SUPFAM" id="SSF56037">
    <property type="entry name" value="PheT/TilS domain"/>
    <property type="match status" value="1"/>
</dbReference>
<keyword evidence="3 8" id="KW-0436">Ligase</keyword>
<dbReference type="InterPro" id="IPR011063">
    <property type="entry name" value="TilS/TtcA_N"/>
</dbReference>
<comment type="subcellular location">
    <subcellularLocation>
        <location evidence="1 8">Cytoplasm</location>
    </subcellularLocation>
</comment>
<dbReference type="Proteomes" id="UP000887222">
    <property type="component" value="Unassembled WGS sequence"/>
</dbReference>
<evidence type="ECO:0000256" key="2">
    <source>
        <dbReference type="ARBA" id="ARBA00022490"/>
    </source>
</evidence>
<evidence type="ECO:0000256" key="6">
    <source>
        <dbReference type="ARBA" id="ARBA00022840"/>
    </source>
</evidence>
<evidence type="ECO:0000313" key="11">
    <source>
        <dbReference type="Proteomes" id="UP000887222"/>
    </source>
</evidence>
<keyword evidence="2 8" id="KW-0963">Cytoplasm</keyword>
<reference evidence="10 11" key="1">
    <citation type="journal article" date="2022" name="Int. J. Syst. Evol. Microbiol.">
        <title>Noviherbaspirillum aridicola sp. nov., isolated from an arid soil in Pakistan.</title>
        <authorList>
            <person name="Khan I.U."/>
            <person name="Saqib M."/>
            <person name="Amin A."/>
            <person name="Hussain F."/>
            <person name="Li L."/>
            <person name="Liu Y.H."/>
            <person name="Fang B.Z."/>
            <person name="Ahmed I."/>
            <person name="Li W.J."/>
        </authorList>
    </citation>
    <scope>NUCLEOTIDE SEQUENCE [LARGE SCALE GENOMIC DNA]</scope>
    <source>
        <strain evidence="10 11">NCCP-691</strain>
    </source>
</reference>
<evidence type="ECO:0000256" key="3">
    <source>
        <dbReference type="ARBA" id="ARBA00022598"/>
    </source>
</evidence>
<organism evidence="10 11">
    <name type="scientific">Noviherbaspirillum aridicola</name>
    <dbReference type="NCBI Taxonomy" id="2849687"/>
    <lineage>
        <taxon>Bacteria</taxon>
        <taxon>Pseudomonadati</taxon>
        <taxon>Pseudomonadota</taxon>
        <taxon>Betaproteobacteria</taxon>
        <taxon>Burkholderiales</taxon>
        <taxon>Oxalobacteraceae</taxon>
        <taxon>Noviherbaspirillum</taxon>
    </lineage>
</organism>
<dbReference type="CDD" id="cd01992">
    <property type="entry name" value="TilS_N"/>
    <property type="match status" value="1"/>
</dbReference>
<keyword evidence="6 8" id="KW-0067">ATP-binding</keyword>
<dbReference type="InterPro" id="IPR015262">
    <property type="entry name" value="tRNA_Ile_lys_synt_subst-bd"/>
</dbReference>
<dbReference type="Pfam" id="PF11734">
    <property type="entry name" value="TilS_C"/>
    <property type="match status" value="1"/>
</dbReference>
<proteinExistence type="inferred from homology"/>
<comment type="similarity">
    <text evidence="8">Belongs to the tRNA(Ile)-lysidine synthase family.</text>
</comment>
<comment type="domain">
    <text evidence="8">The N-terminal region contains the highly conserved SGGXDS motif, predicted to be a P-loop motif involved in ATP binding.</text>
</comment>
<dbReference type="NCBIfam" id="TIGR02432">
    <property type="entry name" value="lysidine_TilS_N"/>
    <property type="match status" value="1"/>
</dbReference>
<comment type="caution">
    <text evidence="10">The sequence shown here is derived from an EMBL/GenBank/DDBJ whole genome shotgun (WGS) entry which is preliminary data.</text>
</comment>
<dbReference type="Gene3D" id="1.20.59.20">
    <property type="match status" value="1"/>
</dbReference>
<dbReference type="EC" id="6.3.4.19" evidence="8"/>
<sequence length="460" mass="50599">MADMQQASLREAFERALGAILARVCVSGDPPVLAVACSGGLDSMVLLDLARRHAGEAGLRMLALHVHHGLSPNADLWQQHVERECARHGVPVHAAQVTVPREGDGIEQGARLQRYRALGELCREHGARLLLTAHHLDDQAETVLLQLLRGAGVAGMGAMEAVSSAPGLLGDAGIALARPLLGVTRAALEAYARECGLAWIDDESNRDPRFARNALRHAVMPALAAHFPGYQARLARAADHARAAQRLLDEIAAEDLARCLEGESLRLDRLDELGPERASNVVRHWFARRGMRMPSTAWLEQMLTQVGAAREDARVRVEHPDGEIHRHRGRLFLVPCIEDAMLDAAPVPFRWQGEEVLHFPSYRGSLRFAVEGEAGRRWLASQPLELRRRQGGETLKLAANRPARSLKQHFQALDVPAWERRILPLVTADGKLLFAAGIGMNRAVTPEEAGISLKWEPDRR</sequence>
<keyword evidence="5 8" id="KW-0547">Nucleotide-binding</keyword>
<dbReference type="SMART" id="SM00977">
    <property type="entry name" value="TilS_C"/>
    <property type="match status" value="1"/>
</dbReference>
<evidence type="ECO:0000259" key="9">
    <source>
        <dbReference type="SMART" id="SM00977"/>
    </source>
</evidence>
<dbReference type="NCBIfam" id="TIGR02433">
    <property type="entry name" value="lysidine_TilS_C"/>
    <property type="match status" value="1"/>
</dbReference>
<dbReference type="Gene3D" id="3.40.50.620">
    <property type="entry name" value="HUPs"/>
    <property type="match status" value="1"/>
</dbReference>
<name>A0ABQ4Q777_9BURK</name>
<evidence type="ECO:0000256" key="8">
    <source>
        <dbReference type="HAMAP-Rule" id="MF_01161"/>
    </source>
</evidence>
<dbReference type="SUPFAM" id="SSF52402">
    <property type="entry name" value="Adenine nucleotide alpha hydrolases-like"/>
    <property type="match status" value="1"/>
</dbReference>
<keyword evidence="11" id="KW-1185">Reference proteome</keyword>
<comment type="function">
    <text evidence="8">Ligates lysine onto the cytidine present at position 34 of the AUA codon-specific tRNA(Ile) that contains the anticodon CAU, in an ATP-dependent manner. Cytidine is converted to lysidine, thus changing the amino acid specificity of the tRNA from methionine to isoleucine.</text>
</comment>
<comment type="catalytic activity">
    <reaction evidence="7 8">
        <text>cytidine(34) in tRNA(Ile2) + L-lysine + ATP = lysidine(34) in tRNA(Ile2) + AMP + diphosphate + H(+)</text>
        <dbReference type="Rhea" id="RHEA:43744"/>
        <dbReference type="Rhea" id="RHEA-COMP:10625"/>
        <dbReference type="Rhea" id="RHEA-COMP:10670"/>
        <dbReference type="ChEBI" id="CHEBI:15378"/>
        <dbReference type="ChEBI" id="CHEBI:30616"/>
        <dbReference type="ChEBI" id="CHEBI:32551"/>
        <dbReference type="ChEBI" id="CHEBI:33019"/>
        <dbReference type="ChEBI" id="CHEBI:82748"/>
        <dbReference type="ChEBI" id="CHEBI:83665"/>
        <dbReference type="ChEBI" id="CHEBI:456215"/>
        <dbReference type="EC" id="6.3.4.19"/>
    </reaction>
</comment>
<feature type="binding site" evidence="8">
    <location>
        <begin position="38"/>
        <end position="43"/>
    </location>
    <ligand>
        <name>ATP</name>
        <dbReference type="ChEBI" id="CHEBI:30616"/>
    </ligand>
</feature>
<dbReference type="PANTHER" id="PTHR43033">
    <property type="entry name" value="TRNA(ILE)-LYSIDINE SYNTHASE-RELATED"/>
    <property type="match status" value="1"/>
</dbReference>
<dbReference type="InterPro" id="IPR012796">
    <property type="entry name" value="Lysidine-tRNA-synth_C"/>
</dbReference>
<keyword evidence="4 8" id="KW-0819">tRNA processing</keyword>
<gene>
    <name evidence="8 10" type="primary">tilS</name>
    <name evidence="10" type="ORF">NCCP691_26440</name>
</gene>
<dbReference type="InterPro" id="IPR014729">
    <property type="entry name" value="Rossmann-like_a/b/a_fold"/>
</dbReference>
<dbReference type="InterPro" id="IPR012094">
    <property type="entry name" value="tRNA_Ile_lys_synt"/>
</dbReference>
<accession>A0ABQ4Q777</accession>